<dbReference type="OrthoDB" id="2888120at2"/>
<protein>
    <submittedName>
        <fullName evidence="2">Uncharacterized protein</fullName>
    </submittedName>
</protein>
<sequence length="76" mass="8979">MKHMPYYMSFLGFFLTLLFSGLIGRVLDINWLMFYYYKETPSDGIIFEAGVSWLPIILSLIVSYLSWKLGKRKFPN</sequence>
<evidence type="ECO:0000313" key="3">
    <source>
        <dbReference type="Proteomes" id="UP000253314"/>
    </source>
</evidence>
<evidence type="ECO:0000256" key="1">
    <source>
        <dbReference type="SAM" id="Phobius"/>
    </source>
</evidence>
<keyword evidence="1" id="KW-1133">Transmembrane helix</keyword>
<gene>
    <name evidence="2" type="ORF">DS031_14615</name>
</gene>
<proteinExistence type="predicted"/>
<keyword evidence="3" id="KW-1185">Reference proteome</keyword>
<keyword evidence="1" id="KW-0472">Membrane</keyword>
<organism evidence="2 3">
    <name type="scientific">Bacillus taeanensis</name>
    <dbReference type="NCBI Taxonomy" id="273032"/>
    <lineage>
        <taxon>Bacteria</taxon>
        <taxon>Bacillati</taxon>
        <taxon>Bacillota</taxon>
        <taxon>Bacilli</taxon>
        <taxon>Bacillales</taxon>
        <taxon>Bacillaceae</taxon>
        <taxon>Bacillus</taxon>
    </lineage>
</organism>
<comment type="caution">
    <text evidence="2">The sequence shown here is derived from an EMBL/GenBank/DDBJ whole genome shotgun (WGS) entry which is preliminary data.</text>
</comment>
<keyword evidence="1" id="KW-0812">Transmembrane</keyword>
<name>A0A366XSX8_9BACI</name>
<dbReference type="AlphaFoldDB" id="A0A366XSX8"/>
<feature type="transmembrane region" description="Helical" evidence="1">
    <location>
        <begin position="44"/>
        <end position="67"/>
    </location>
</feature>
<accession>A0A366XSX8</accession>
<dbReference type="Proteomes" id="UP000253314">
    <property type="component" value="Unassembled WGS sequence"/>
</dbReference>
<dbReference type="RefSeq" id="WP_113806818.1">
    <property type="nucleotide sequence ID" value="NZ_QOCW01000016.1"/>
</dbReference>
<reference evidence="2 3" key="1">
    <citation type="submission" date="2018-07" db="EMBL/GenBank/DDBJ databases">
        <title>Lottiidibacillus patelloidae gen. nov., sp. nov., isolated from the intestinal tract of a marine limpet and the reclassification of B. taeanensis BH030017T, B. algicola KMM 3737T and B. hwajinpoensis SW-72T as genus Lottiidibacillus.</title>
        <authorList>
            <person name="Liu R."/>
            <person name="Huang Z."/>
        </authorList>
    </citation>
    <scope>NUCLEOTIDE SEQUENCE [LARGE SCALE GENOMIC DNA]</scope>
    <source>
        <strain evidence="2 3">BH030017</strain>
    </source>
</reference>
<evidence type="ECO:0000313" key="2">
    <source>
        <dbReference type="EMBL" id="RBW68776.1"/>
    </source>
</evidence>
<dbReference type="EMBL" id="QOCW01000016">
    <property type="protein sequence ID" value="RBW68776.1"/>
    <property type="molecule type" value="Genomic_DNA"/>
</dbReference>